<gene>
    <name evidence="2" type="ORF">A7J50_4355</name>
</gene>
<protein>
    <submittedName>
        <fullName evidence="2">Uncharacterized protein</fullName>
    </submittedName>
</protein>
<evidence type="ECO:0000313" key="3">
    <source>
        <dbReference type="Proteomes" id="UP000077829"/>
    </source>
</evidence>
<proteinExistence type="predicted"/>
<dbReference type="AlphaFoldDB" id="A0A172Z5U2"/>
<sequence>MYLEYFVLGSCALLLLSFPIMFSAMFKKLDAAERYMQYSSYIVGCRHTFRNAPFEGRPQRVYAMATVILIPKVIQWRGMVLVEDVEKIPRHLKYWMVVPTFVTCLSLFGLTVSWFFIDDWP</sequence>
<dbReference type="EMBL" id="CP015600">
    <property type="protein sequence ID" value="ANF87711.1"/>
    <property type="molecule type" value="Genomic_DNA"/>
</dbReference>
<organism evidence="2 3">
    <name type="scientific">Pseudomonas antarctica</name>
    <dbReference type="NCBI Taxonomy" id="219572"/>
    <lineage>
        <taxon>Bacteria</taxon>
        <taxon>Pseudomonadati</taxon>
        <taxon>Pseudomonadota</taxon>
        <taxon>Gammaproteobacteria</taxon>
        <taxon>Pseudomonadales</taxon>
        <taxon>Pseudomonadaceae</taxon>
        <taxon>Pseudomonas</taxon>
    </lineage>
</organism>
<evidence type="ECO:0000313" key="2">
    <source>
        <dbReference type="EMBL" id="ANF87711.1"/>
    </source>
</evidence>
<reference evidence="2 3" key="1">
    <citation type="submission" date="2016-05" db="EMBL/GenBank/DDBJ databases">
        <title>Complete genome sequence of Pseudomonas antarctica PAMC 27494.</title>
        <authorList>
            <person name="Lee J."/>
        </authorList>
    </citation>
    <scope>NUCLEOTIDE SEQUENCE [LARGE SCALE GENOMIC DNA]</scope>
    <source>
        <strain evidence="2 3">PAMC 27494</strain>
    </source>
</reference>
<feature type="transmembrane region" description="Helical" evidence="1">
    <location>
        <begin position="6"/>
        <end position="26"/>
    </location>
</feature>
<dbReference type="RefSeq" id="WP_064453660.1">
    <property type="nucleotide sequence ID" value="NZ_CP015600.1"/>
</dbReference>
<dbReference type="KEGG" id="panr:A7J50_4355"/>
<keyword evidence="1" id="KW-0472">Membrane</keyword>
<accession>A0A172Z5U2</accession>
<evidence type="ECO:0000256" key="1">
    <source>
        <dbReference type="SAM" id="Phobius"/>
    </source>
</evidence>
<dbReference type="PATRIC" id="fig|219572.3.peg.4476"/>
<keyword evidence="1" id="KW-0812">Transmembrane</keyword>
<name>A0A172Z5U2_9PSED</name>
<keyword evidence="1" id="KW-1133">Transmembrane helix</keyword>
<feature type="transmembrane region" description="Helical" evidence="1">
    <location>
        <begin position="94"/>
        <end position="117"/>
    </location>
</feature>
<dbReference type="Proteomes" id="UP000077829">
    <property type="component" value="Chromosome"/>
</dbReference>